<dbReference type="InterPro" id="IPR029058">
    <property type="entry name" value="AB_hydrolase_fold"/>
</dbReference>
<reference evidence="4 5" key="1">
    <citation type="journal article" date="2016" name="Front. Microbiol.">
        <title>Fuerstia marisgermanicae gen. nov., sp. nov., an Unusual Member of the Phylum Planctomycetes from the German Wadden Sea.</title>
        <authorList>
            <person name="Kohn T."/>
            <person name="Heuer A."/>
            <person name="Jogler M."/>
            <person name="Vollmers J."/>
            <person name="Boedeker C."/>
            <person name="Bunk B."/>
            <person name="Rast P."/>
            <person name="Borchert D."/>
            <person name="Glockner I."/>
            <person name="Freese H.M."/>
            <person name="Klenk H.P."/>
            <person name="Overmann J."/>
            <person name="Kaster A.K."/>
            <person name="Rohde M."/>
            <person name="Wiegand S."/>
            <person name="Jogler C."/>
        </authorList>
    </citation>
    <scope>NUCLEOTIDE SEQUENCE [LARGE SCALE GENOMIC DNA]</scope>
    <source>
        <strain evidence="4 5">NH11</strain>
    </source>
</reference>
<dbReference type="Pfam" id="PF20434">
    <property type="entry name" value="BD-FAE"/>
    <property type="match status" value="1"/>
</dbReference>
<feature type="chain" id="PRO_5012817580" evidence="2">
    <location>
        <begin position="22"/>
        <end position="287"/>
    </location>
</feature>
<keyword evidence="2" id="KW-0732">Signal</keyword>
<evidence type="ECO:0000256" key="1">
    <source>
        <dbReference type="ARBA" id="ARBA00022801"/>
    </source>
</evidence>
<dbReference type="InterPro" id="IPR049492">
    <property type="entry name" value="BD-FAE-like_dom"/>
</dbReference>
<dbReference type="KEGG" id="fmr:Fuma_03780"/>
<keyword evidence="5" id="KW-1185">Reference proteome</keyword>
<dbReference type="OrthoDB" id="265201at2"/>
<dbReference type="PANTHER" id="PTHR48081:SF13">
    <property type="entry name" value="ALPHA_BETA HYDROLASE"/>
    <property type="match status" value="1"/>
</dbReference>
<dbReference type="EC" id="3.1.1.72" evidence="4"/>
<accession>A0A1P8WJB3</accession>
<organism evidence="4 5">
    <name type="scientific">Fuerstiella marisgermanici</name>
    <dbReference type="NCBI Taxonomy" id="1891926"/>
    <lineage>
        <taxon>Bacteria</taxon>
        <taxon>Pseudomonadati</taxon>
        <taxon>Planctomycetota</taxon>
        <taxon>Planctomycetia</taxon>
        <taxon>Planctomycetales</taxon>
        <taxon>Planctomycetaceae</taxon>
        <taxon>Fuerstiella</taxon>
    </lineage>
</organism>
<evidence type="ECO:0000256" key="2">
    <source>
        <dbReference type="SAM" id="SignalP"/>
    </source>
</evidence>
<evidence type="ECO:0000259" key="3">
    <source>
        <dbReference type="Pfam" id="PF20434"/>
    </source>
</evidence>
<dbReference type="InterPro" id="IPR050300">
    <property type="entry name" value="GDXG_lipolytic_enzyme"/>
</dbReference>
<feature type="domain" description="BD-FAE-like" evidence="3">
    <location>
        <begin position="44"/>
        <end position="244"/>
    </location>
</feature>
<dbReference type="SUPFAM" id="SSF53474">
    <property type="entry name" value="alpha/beta-Hydrolases"/>
    <property type="match status" value="1"/>
</dbReference>
<dbReference type="RefSeq" id="WP_077025512.1">
    <property type="nucleotide sequence ID" value="NZ_CP017641.1"/>
</dbReference>
<keyword evidence="1 4" id="KW-0378">Hydrolase</keyword>
<dbReference type="AlphaFoldDB" id="A0A1P8WJB3"/>
<dbReference type="EMBL" id="CP017641">
    <property type="protein sequence ID" value="APZ94156.1"/>
    <property type="molecule type" value="Genomic_DNA"/>
</dbReference>
<protein>
    <submittedName>
        <fullName evidence="4">Acetylxylan esterase</fullName>
        <ecNumber evidence="4">3.1.1.72</ecNumber>
    </submittedName>
</protein>
<evidence type="ECO:0000313" key="4">
    <source>
        <dbReference type="EMBL" id="APZ94156.1"/>
    </source>
</evidence>
<name>A0A1P8WJB3_9PLAN</name>
<evidence type="ECO:0000313" key="5">
    <source>
        <dbReference type="Proteomes" id="UP000187735"/>
    </source>
</evidence>
<dbReference type="GO" id="GO:0046555">
    <property type="term" value="F:acetylxylan esterase activity"/>
    <property type="evidence" value="ECO:0007669"/>
    <property type="project" value="UniProtKB-EC"/>
</dbReference>
<feature type="signal peptide" evidence="2">
    <location>
        <begin position="1"/>
        <end position="21"/>
    </location>
</feature>
<dbReference type="PANTHER" id="PTHR48081">
    <property type="entry name" value="AB HYDROLASE SUPERFAMILY PROTEIN C4A8.06C"/>
    <property type="match status" value="1"/>
</dbReference>
<dbReference type="Gene3D" id="3.40.50.1820">
    <property type="entry name" value="alpha/beta hydrolase"/>
    <property type="match status" value="1"/>
</dbReference>
<proteinExistence type="predicted"/>
<gene>
    <name evidence="4" type="primary">axeA_5</name>
    <name evidence="4" type="ORF">Fuma_03780</name>
</gene>
<dbReference type="Proteomes" id="UP000187735">
    <property type="component" value="Chromosome"/>
</dbReference>
<sequence length="287" mass="31226" precursor="true">MLRSLALAIIGLSLFPTSQVAAEDIRIVPDVVYGHKFGLATTFDVFAPTEEANGAAVLFMVSGGWYSRWSPPEQLQHRMKPLTDKGFTVFAVRHGSSPKFSISEAVADVRRSVRFIRLNAERFKIDPDRIGVFGMSAGGHLSLMLGTASDDGDPKAKDPVLKVSDRVQAVVAYVAPTDLRVAAKDAPDRLPAYERFPALDIDQKTAEPDSPLLHVTSDDAPTLLLAGAKDDLVPIFHSRNIQKAFEEAKVTSKLIEFPEAGHGFGGEDAQKATEAMVDWFVKHLAAE</sequence>